<evidence type="ECO:0008006" key="3">
    <source>
        <dbReference type="Google" id="ProtNLM"/>
    </source>
</evidence>
<gene>
    <name evidence="1" type="ORF">NP233_g8614</name>
</gene>
<protein>
    <recommendedName>
        <fullName evidence="3">F-box domain-containing protein</fullName>
    </recommendedName>
</protein>
<dbReference type="Proteomes" id="UP001213000">
    <property type="component" value="Unassembled WGS sequence"/>
</dbReference>
<proteinExistence type="predicted"/>
<sequence>MDNLAAELLQEVISHLADDSNALCSLCLCSKRLLPHSLEILYKTITITDLDSEGTPFGTRLDLRRGSQFFITLARLNQSLTRHVRRLHFAPSGLSFWSMADPDRPNLLENLTQSLKLMVNLKVLTVHFWGHGLTTSILRGCSFPQLESFSTSHSDMNRDVKHPLHQSNLKQFRIRVPRHGMPLYEVESSQLMLLGGDARTIMTVLPRAPSVTSLLWKRNDNDSFTLTPALIHGFTNLSSLCIESLYYWDIKALAPHLQSLRVLHFTRDGECFINFVAELADVLLLRGLQTFIYSDQNKYKIGYVSMSEKMSGIKGSSTCLLGRRVSVSPVPMHDLLPELLYEVVSHLKDDRPALCNLSRCSKRLLLACRQTLYRDILFTDLDSEGPPHLLRTTSPKLIAVLAQSHASIAHHVRRFHFAPSDVLWSLLKLNAPNFREDLIASLKLMVNLGHLTIEGWGAQFGFPNWKNVIEGCTFQLEYLCAIFDAVDQRGRIPELVPNQSQLRQLHLWVPEPVSFPQTQSSQLTVLGGDTRTIETVLPDTTKVTSLLWERTTPDPISITTTLIQRFEDLDTLCIESSYYWDIKALAPYLQNLQVLHFTRDQERTFVNFESEFVDVPQLRELRKFIYSDQHKYKLGYTCMVEQARIRNIDASKFKAKALVQEWFRQLPHFQAAYFQVANAVRVKKSFVVWERRKVCYDMVEGSAIWEISPWG</sequence>
<dbReference type="EMBL" id="JANIEX010000708">
    <property type="protein sequence ID" value="KAJ3563951.1"/>
    <property type="molecule type" value="Genomic_DNA"/>
</dbReference>
<keyword evidence="2" id="KW-1185">Reference proteome</keyword>
<name>A0AAD5VM04_9AGAR</name>
<evidence type="ECO:0000313" key="1">
    <source>
        <dbReference type="EMBL" id="KAJ3563951.1"/>
    </source>
</evidence>
<dbReference type="AlphaFoldDB" id="A0AAD5VM04"/>
<reference evidence="1" key="1">
    <citation type="submission" date="2022-07" db="EMBL/GenBank/DDBJ databases">
        <title>Genome Sequence of Leucocoprinus birnbaumii.</title>
        <authorList>
            <person name="Buettner E."/>
        </authorList>
    </citation>
    <scope>NUCLEOTIDE SEQUENCE</scope>
    <source>
        <strain evidence="1">VT141</strain>
    </source>
</reference>
<organism evidence="1 2">
    <name type="scientific">Leucocoprinus birnbaumii</name>
    <dbReference type="NCBI Taxonomy" id="56174"/>
    <lineage>
        <taxon>Eukaryota</taxon>
        <taxon>Fungi</taxon>
        <taxon>Dikarya</taxon>
        <taxon>Basidiomycota</taxon>
        <taxon>Agaricomycotina</taxon>
        <taxon>Agaricomycetes</taxon>
        <taxon>Agaricomycetidae</taxon>
        <taxon>Agaricales</taxon>
        <taxon>Agaricineae</taxon>
        <taxon>Agaricaceae</taxon>
        <taxon>Leucocoprinus</taxon>
    </lineage>
</organism>
<evidence type="ECO:0000313" key="2">
    <source>
        <dbReference type="Proteomes" id="UP001213000"/>
    </source>
</evidence>
<comment type="caution">
    <text evidence="1">The sequence shown here is derived from an EMBL/GenBank/DDBJ whole genome shotgun (WGS) entry which is preliminary data.</text>
</comment>
<accession>A0AAD5VM04</accession>